<comment type="similarity">
    <text evidence="3">Belongs to the class-III pyridoxal-phosphate-dependent aminotransferase family.</text>
</comment>
<dbReference type="EMBL" id="FXAM01000002">
    <property type="protein sequence ID" value="SMF97385.1"/>
    <property type="molecule type" value="Genomic_DNA"/>
</dbReference>
<dbReference type="RefSeq" id="WP_085216420.1">
    <property type="nucleotide sequence ID" value="NZ_FXAM01000002.1"/>
</dbReference>
<gene>
    <name evidence="4" type="ORF">SAMN02949497_0411</name>
</gene>
<protein>
    <submittedName>
        <fullName evidence="4">Glutamate-1-semialdehyde 2,1-aminomutase</fullName>
    </submittedName>
</protein>
<accession>A0A1Y6DCX0</accession>
<comment type="cofactor">
    <cofactor evidence="1">
        <name>pyridoxal 5'-phosphate</name>
        <dbReference type="ChEBI" id="CHEBI:597326"/>
    </cofactor>
</comment>
<evidence type="ECO:0000256" key="1">
    <source>
        <dbReference type="ARBA" id="ARBA00001933"/>
    </source>
</evidence>
<reference evidence="4 5" key="1">
    <citation type="submission" date="2016-12" db="EMBL/GenBank/DDBJ databases">
        <authorList>
            <person name="Song W.-J."/>
            <person name="Kurnit D.M."/>
        </authorList>
    </citation>
    <scope>NUCLEOTIDE SEQUENCE [LARGE SCALE GENOMIC DNA]</scope>
    <source>
        <strain evidence="4 5">175</strain>
    </source>
</reference>
<dbReference type="Pfam" id="PF00202">
    <property type="entry name" value="Aminotran_3"/>
    <property type="match status" value="1"/>
</dbReference>
<dbReference type="PANTHER" id="PTHR43713:SF3">
    <property type="entry name" value="GLUTAMATE-1-SEMIALDEHYDE 2,1-AMINOMUTASE 1, CHLOROPLASTIC-RELATED"/>
    <property type="match status" value="1"/>
</dbReference>
<dbReference type="InterPro" id="IPR015424">
    <property type="entry name" value="PyrdxlP-dep_Trfase"/>
</dbReference>
<dbReference type="Gene3D" id="3.40.640.10">
    <property type="entry name" value="Type I PLP-dependent aspartate aminotransferase-like (Major domain)"/>
    <property type="match status" value="1"/>
</dbReference>
<name>A0A1Y6DCX0_9GAMM</name>
<keyword evidence="5" id="KW-1185">Reference proteome</keyword>
<dbReference type="GO" id="GO:0030170">
    <property type="term" value="F:pyridoxal phosphate binding"/>
    <property type="evidence" value="ECO:0007669"/>
    <property type="project" value="InterPro"/>
</dbReference>
<evidence type="ECO:0000313" key="5">
    <source>
        <dbReference type="Proteomes" id="UP000192923"/>
    </source>
</evidence>
<evidence type="ECO:0000256" key="2">
    <source>
        <dbReference type="ARBA" id="ARBA00022898"/>
    </source>
</evidence>
<organism evidence="4 5">
    <name type="scientific">Methylomagnum ishizawai</name>
    <dbReference type="NCBI Taxonomy" id="1760988"/>
    <lineage>
        <taxon>Bacteria</taxon>
        <taxon>Pseudomonadati</taxon>
        <taxon>Pseudomonadota</taxon>
        <taxon>Gammaproteobacteria</taxon>
        <taxon>Methylococcales</taxon>
        <taxon>Methylococcaceae</taxon>
        <taxon>Methylomagnum</taxon>
    </lineage>
</organism>
<dbReference type="Gene3D" id="3.90.1150.10">
    <property type="entry name" value="Aspartate Aminotransferase, domain 1"/>
    <property type="match status" value="1"/>
</dbReference>
<dbReference type="PANTHER" id="PTHR43713">
    <property type="entry name" value="GLUTAMATE-1-SEMIALDEHYDE 2,1-AMINOMUTASE"/>
    <property type="match status" value="1"/>
</dbReference>
<dbReference type="OrthoDB" id="9801052at2"/>
<dbReference type="InterPro" id="IPR015421">
    <property type="entry name" value="PyrdxlP-dep_Trfase_major"/>
</dbReference>
<evidence type="ECO:0000256" key="3">
    <source>
        <dbReference type="RuleBase" id="RU003560"/>
    </source>
</evidence>
<dbReference type="SUPFAM" id="SSF53383">
    <property type="entry name" value="PLP-dependent transferases"/>
    <property type="match status" value="1"/>
</dbReference>
<dbReference type="InterPro" id="IPR005814">
    <property type="entry name" value="Aminotrans_3"/>
</dbReference>
<sequence>MSHELPKIAESNALWERAQGLIPAGTQTLAKGPGQYSNGVAPKYARRGQGARLWDVDGNEFLDFNMGIGPIVLGYGHPAVDAAIQRQLADGITFSLMHPLEVEVAELMRDCIPNVESVRFSKTGCDVTSAAVRLARAYTGRERVLCCGYHGWHDWYIAVTDRNAGIPHSTTELTHTFNYNDLDSVIDAIDEGTACVILEPFVFERENGSFLKGLREICDKHGALLIFDEMWTGFRCALGGAQEFFGVRADLCLFSKAMANGMPIAAIVGRREVMALFEREVFFFTTFGGEALSLAAAKACIEFIRDHDVTADLARRGQALLDGVNGLIRDLGLDYVTTAGYPFRTIMNFSPSAGNPLLMKTLVQQELIRRGILWSGTLNLCHAHTAQDVDDTVRAFADSLAILAEAVAAGTVAARLQGEPLQPVFRKTSQFHVKPRVAA</sequence>
<proteinExistence type="inferred from homology"/>
<keyword evidence="2 3" id="KW-0663">Pyridoxal phosphate</keyword>
<evidence type="ECO:0000313" key="4">
    <source>
        <dbReference type="EMBL" id="SMF97385.1"/>
    </source>
</evidence>
<dbReference type="STRING" id="1760988.SAMN02949497_0411"/>
<dbReference type="AlphaFoldDB" id="A0A1Y6DCX0"/>
<dbReference type="InterPro" id="IPR015422">
    <property type="entry name" value="PyrdxlP-dep_Trfase_small"/>
</dbReference>
<dbReference type="GO" id="GO:0008483">
    <property type="term" value="F:transaminase activity"/>
    <property type="evidence" value="ECO:0007669"/>
    <property type="project" value="InterPro"/>
</dbReference>
<dbReference type="Proteomes" id="UP000192923">
    <property type="component" value="Unassembled WGS sequence"/>
</dbReference>